<name>A0ABU4Z9F3_9HYPH</name>
<proteinExistence type="predicted"/>
<gene>
    <name evidence="2" type="ORF">RFN29_30625</name>
</gene>
<keyword evidence="1" id="KW-1133">Transmembrane helix</keyword>
<evidence type="ECO:0000313" key="2">
    <source>
        <dbReference type="EMBL" id="MDX8495902.1"/>
    </source>
</evidence>
<comment type="caution">
    <text evidence="2">The sequence shown here is derived from an EMBL/GenBank/DDBJ whole genome shotgun (WGS) entry which is preliminary data.</text>
</comment>
<dbReference type="RefSeq" id="WP_320229608.1">
    <property type="nucleotide sequence ID" value="NZ_JAVIJC010000046.1"/>
</dbReference>
<keyword evidence="1" id="KW-0812">Transmembrane</keyword>
<dbReference type="EMBL" id="JAVIJC010000046">
    <property type="protein sequence ID" value="MDX8495902.1"/>
    <property type="molecule type" value="Genomic_DNA"/>
</dbReference>
<keyword evidence="1" id="KW-0472">Membrane</keyword>
<evidence type="ECO:0000313" key="3">
    <source>
        <dbReference type="Proteomes" id="UP001271249"/>
    </source>
</evidence>
<feature type="transmembrane region" description="Helical" evidence="1">
    <location>
        <begin position="29"/>
        <end position="50"/>
    </location>
</feature>
<accession>A0ABU4Z9F3</accession>
<reference evidence="2 3" key="1">
    <citation type="submission" date="2023-08" db="EMBL/GenBank/DDBJ databases">
        <title>Implementing the SeqCode for naming new Mesorhizobium species isolated from Vachellia karroo root nodules.</title>
        <authorList>
            <person name="Van Lill M."/>
        </authorList>
    </citation>
    <scope>NUCLEOTIDE SEQUENCE [LARGE SCALE GENOMIC DNA]</scope>
    <source>
        <strain evidence="2 3">VK22B</strain>
    </source>
</reference>
<organism evidence="2 3">
    <name type="scientific">Mesorhizobium captivum</name>
    <dbReference type="NCBI Taxonomy" id="3072319"/>
    <lineage>
        <taxon>Bacteria</taxon>
        <taxon>Pseudomonadati</taxon>
        <taxon>Pseudomonadota</taxon>
        <taxon>Alphaproteobacteria</taxon>
        <taxon>Hyphomicrobiales</taxon>
        <taxon>Phyllobacteriaceae</taxon>
        <taxon>Mesorhizobium</taxon>
    </lineage>
</organism>
<sequence length="92" mass="10052">MNVALQPRAERTAVRALKKRLRALRRARLHLHLSGGSVLCLAVIFLDYLWPYLGNYLPLSVLGFGVIGGLLSVAAILAKLLFKPNLSGDKDA</sequence>
<protein>
    <submittedName>
        <fullName evidence="2">Uncharacterized protein</fullName>
    </submittedName>
</protein>
<evidence type="ECO:0000256" key="1">
    <source>
        <dbReference type="SAM" id="Phobius"/>
    </source>
</evidence>
<feature type="transmembrane region" description="Helical" evidence="1">
    <location>
        <begin position="56"/>
        <end position="82"/>
    </location>
</feature>
<dbReference type="Proteomes" id="UP001271249">
    <property type="component" value="Unassembled WGS sequence"/>
</dbReference>
<keyword evidence="3" id="KW-1185">Reference proteome</keyword>